<accession>A0A7N0UI09</accession>
<reference evidence="1" key="1">
    <citation type="submission" date="2021-01" db="UniProtKB">
        <authorList>
            <consortium name="EnsemblPlants"/>
        </authorList>
    </citation>
    <scope>IDENTIFICATION</scope>
</reference>
<protein>
    <submittedName>
        <fullName evidence="1">Uncharacterized protein</fullName>
    </submittedName>
</protein>
<keyword evidence="2" id="KW-1185">Reference proteome</keyword>
<name>A0A7N0UI09_KALFE</name>
<evidence type="ECO:0000313" key="1">
    <source>
        <dbReference type="EnsemblPlants" id="Kaladp0068s0245.1.v1.1.CDS.1"/>
    </source>
</evidence>
<dbReference type="Proteomes" id="UP000594263">
    <property type="component" value="Unplaced"/>
</dbReference>
<sequence length="132" mass="14934">MWQITCRSCCSFRILDRLADSRLDSIRFLFLSSDIAIGRATFPNRNLNLPCIRKGGAEMIAEKSRDGVESVEEGDGEGLHDWKTAPECRVVHTGAATSESQKHRETIQYNQKRLKATDFSDEDERATEIIIT</sequence>
<evidence type="ECO:0000313" key="2">
    <source>
        <dbReference type="Proteomes" id="UP000594263"/>
    </source>
</evidence>
<dbReference type="AlphaFoldDB" id="A0A7N0UI09"/>
<proteinExistence type="predicted"/>
<dbReference type="EnsemblPlants" id="Kaladp0068s0245.1.v1.1">
    <property type="protein sequence ID" value="Kaladp0068s0245.1.v1.1.CDS.1"/>
    <property type="gene ID" value="Kaladp0068s0245.v1.1"/>
</dbReference>
<dbReference type="Gramene" id="Kaladp0068s0245.1.v1.1">
    <property type="protein sequence ID" value="Kaladp0068s0245.1.v1.1.CDS.1"/>
    <property type="gene ID" value="Kaladp0068s0245.v1.1"/>
</dbReference>
<organism evidence="1 2">
    <name type="scientific">Kalanchoe fedtschenkoi</name>
    <name type="common">Lavender scallops</name>
    <name type="synonym">South American air plant</name>
    <dbReference type="NCBI Taxonomy" id="63787"/>
    <lineage>
        <taxon>Eukaryota</taxon>
        <taxon>Viridiplantae</taxon>
        <taxon>Streptophyta</taxon>
        <taxon>Embryophyta</taxon>
        <taxon>Tracheophyta</taxon>
        <taxon>Spermatophyta</taxon>
        <taxon>Magnoliopsida</taxon>
        <taxon>eudicotyledons</taxon>
        <taxon>Gunneridae</taxon>
        <taxon>Pentapetalae</taxon>
        <taxon>Saxifragales</taxon>
        <taxon>Crassulaceae</taxon>
        <taxon>Kalanchoe</taxon>
    </lineage>
</organism>